<gene>
    <name evidence="1" type="ORF">ELUMI_v1c08210</name>
</gene>
<organism evidence="1 2">
    <name type="scientific">Williamsoniiplasma luminosum</name>
    <dbReference type="NCBI Taxonomy" id="214888"/>
    <lineage>
        <taxon>Bacteria</taxon>
        <taxon>Bacillati</taxon>
        <taxon>Mycoplasmatota</taxon>
        <taxon>Mollicutes</taxon>
        <taxon>Entomoplasmatales</taxon>
        <taxon>Williamsoniiplasma</taxon>
    </lineage>
</organism>
<dbReference type="Proteomes" id="UP000232063">
    <property type="component" value="Chromosome"/>
</dbReference>
<dbReference type="AlphaFoldDB" id="A0A2K8NUM1"/>
<evidence type="ECO:0000313" key="1">
    <source>
        <dbReference type="EMBL" id="ATZ17542.1"/>
    </source>
</evidence>
<dbReference type="KEGG" id="elj:ELUMI_v1c08210"/>
<reference evidence="1 2" key="1">
    <citation type="submission" date="2017-11" db="EMBL/GenBank/DDBJ databases">
        <title>Genome sequence of Entomoplasma luminosum PIMN-1 (ATCC 49195).</title>
        <authorList>
            <person name="Lo W.-S."/>
            <person name="Gasparich G.E."/>
            <person name="Kuo C.-H."/>
        </authorList>
    </citation>
    <scope>NUCLEOTIDE SEQUENCE [LARGE SCALE GENOMIC DNA]</scope>
    <source>
        <strain evidence="1 2">PIMN-1</strain>
    </source>
</reference>
<dbReference type="RefSeq" id="WP_025734756.1">
    <property type="nucleotide sequence ID" value="NZ_CP024963.1"/>
</dbReference>
<dbReference type="OrthoDB" id="400200at2"/>
<name>A0A2K8NUM1_9MOLU</name>
<accession>A0A2K8NUM1</accession>
<dbReference type="EMBL" id="CP024963">
    <property type="protein sequence ID" value="ATZ17542.1"/>
    <property type="molecule type" value="Genomic_DNA"/>
</dbReference>
<proteinExistence type="predicted"/>
<sequence length="392" mass="44699">MKLLFIAPVMFSGINPVIGQGILNEKIENKTQFNIQKYSQKDVDSNYKEDTKVDGTDIEYRLYIDTLNDRMPEGNRKINFNLGYVEKDKWYDVKINLAKFNFKDFNVVNKEQLLEIIGNKFTMNYFYAFNAWDSTTGWKHVGGKYVHKINTSTIMDLTTSSYSQDIQYENASTQKGKSRLAYNQQWDSSGLNISISLGVTYTWNWGSWVQHASLTKFGFDDEHRFNTNGNQTLKFGAEIKPVSQMYNTSSSIIDFNIDPIIDEAKKIYKQKEESHWKFASLTSIQFSGAGVLSDYGNVAYVTVNLLNTPELFLDIQTLIQTGLNTKPKLFIKNYNSGGVLLSQLVHKNILGVETTLASTNIYNSSSNLSGLFVGVQSLSYVYMEKQNENNKN</sequence>
<keyword evidence="2" id="KW-1185">Reference proteome</keyword>
<protein>
    <submittedName>
        <fullName evidence="1">Uncharacterized protein</fullName>
    </submittedName>
</protein>
<evidence type="ECO:0000313" key="2">
    <source>
        <dbReference type="Proteomes" id="UP000232063"/>
    </source>
</evidence>